<evidence type="ECO:0000313" key="4">
    <source>
        <dbReference type="Proteomes" id="UP000500857"/>
    </source>
</evidence>
<evidence type="ECO:0000256" key="1">
    <source>
        <dbReference type="SAM" id="MobiDB-lite"/>
    </source>
</evidence>
<gene>
    <name evidence="3" type="ORF">HCG48_04280</name>
</gene>
<evidence type="ECO:0000313" key="3">
    <source>
        <dbReference type="EMBL" id="QIZ69896.1"/>
    </source>
</evidence>
<name>A0A6H1TUL1_9CYAN</name>
<dbReference type="Proteomes" id="UP000500857">
    <property type="component" value="Chromosome"/>
</dbReference>
<evidence type="ECO:0000256" key="2">
    <source>
        <dbReference type="SAM" id="Phobius"/>
    </source>
</evidence>
<dbReference type="KEGG" id="oxy:HCG48_04280"/>
<keyword evidence="2" id="KW-1133">Transmembrane helix</keyword>
<feature type="region of interest" description="Disordered" evidence="1">
    <location>
        <begin position="96"/>
        <end position="162"/>
    </location>
</feature>
<dbReference type="AlphaFoldDB" id="A0A6H1TUL1"/>
<accession>A0A6H1TUL1</accession>
<feature type="transmembrane region" description="Helical" evidence="2">
    <location>
        <begin position="325"/>
        <end position="350"/>
    </location>
</feature>
<organism evidence="3 4">
    <name type="scientific">Oxynema aestuarii AP17</name>
    <dbReference type="NCBI Taxonomy" id="2064643"/>
    <lineage>
        <taxon>Bacteria</taxon>
        <taxon>Bacillati</taxon>
        <taxon>Cyanobacteriota</taxon>
        <taxon>Cyanophyceae</taxon>
        <taxon>Oscillatoriophycideae</taxon>
        <taxon>Oscillatoriales</taxon>
        <taxon>Oscillatoriaceae</taxon>
        <taxon>Oxynema</taxon>
        <taxon>Oxynema aestuarii</taxon>
    </lineage>
</organism>
<keyword evidence="4" id="KW-1185">Reference proteome</keyword>
<dbReference type="RefSeq" id="WP_168568053.1">
    <property type="nucleotide sequence ID" value="NZ_CP051167.1"/>
</dbReference>
<feature type="compositionally biased region" description="Pro residues" evidence="1">
    <location>
        <begin position="116"/>
        <end position="162"/>
    </location>
</feature>
<dbReference type="EMBL" id="CP051167">
    <property type="protein sequence ID" value="QIZ69896.1"/>
    <property type="molecule type" value="Genomic_DNA"/>
</dbReference>
<proteinExistence type="predicted"/>
<keyword evidence="2" id="KW-0812">Transmembrane</keyword>
<keyword evidence="2" id="KW-0472">Membrane</keyword>
<protein>
    <submittedName>
        <fullName evidence="3">Uncharacterized protein</fullName>
    </submittedName>
</protein>
<reference evidence="3 4" key="1">
    <citation type="submission" date="2020-04" db="EMBL/GenBank/DDBJ databases">
        <authorList>
            <person name="Basu S."/>
            <person name="Maruthanayagam V."/>
            <person name="Chakraborty S."/>
            <person name="Pramanik A."/>
            <person name="Mukherjee J."/>
            <person name="Brink B."/>
        </authorList>
    </citation>
    <scope>NUCLEOTIDE SEQUENCE [LARGE SCALE GENOMIC DNA]</scope>
    <source>
        <strain evidence="3 4">AP17</strain>
    </source>
</reference>
<sequence length="358" mass="39495">MTQTTLLQLAKQGQPKAIAALINKSLQPKGITAKIFLKGECLQVILEADRVPNQQILAPFVSQGLQNLDPPSIQLVKIYGIQTGKKSPAWVEKVQLNGANPGDRPLSFPTTVQQPPQLPAPAPPPPPVTPVRSAPPPRATPPRPVTPPAPPTPPTPRPPVTPVPAPAAIEFEQMSAEDWEDWLHDRLRLPTKGKWSIAYYYALPKLADLLVEFVPSYGEVSDGVAVRYHGELAYLLLTPKYLACYWCPDFSSYVEPGFIIRLDKIAKIVASKRGLVVHQKRSSAKVYFTHPKLGHEFLGDRLSKWVAVDRKPWIGGDIYELAYSLYGIFALVVTIAFNVAGLLLLLQYLLQSFMAIPL</sequence>